<keyword evidence="5 9" id="KW-0342">GTP-binding</keyword>
<dbReference type="Pfam" id="PF00448">
    <property type="entry name" value="SRP54"/>
    <property type="match status" value="1"/>
</dbReference>
<dbReference type="SUPFAM" id="SSF47364">
    <property type="entry name" value="Domain of the SRP/SRP receptor G-proteins"/>
    <property type="match status" value="1"/>
</dbReference>
<feature type="compositionally biased region" description="Basic and acidic residues" evidence="10">
    <location>
        <begin position="88"/>
        <end position="101"/>
    </location>
</feature>
<dbReference type="GO" id="GO:0003924">
    <property type="term" value="F:GTPase activity"/>
    <property type="evidence" value="ECO:0007669"/>
    <property type="project" value="UniProtKB-UniRule"/>
</dbReference>
<protein>
    <recommendedName>
        <fullName evidence="9">Signal recognition particle receptor FtsY</fullName>
        <shortName evidence="9">SRP receptor</shortName>
        <ecNumber evidence="9">3.6.5.4</ecNumber>
    </recommendedName>
</protein>
<dbReference type="InterPro" id="IPR036225">
    <property type="entry name" value="SRP/SRP_N"/>
</dbReference>
<evidence type="ECO:0000256" key="6">
    <source>
        <dbReference type="ARBA" id="ARBA00023136"/>
    </source>
</evidence>
<dbReference type="InterPro" id="IPR042101">
    <property type="entry name" value="SRP54_N_sf"/>
</dbReference>
<evidence type="ECO:0000313" key="12">
    <source>
        <dbReference type="EMBL" id="BDR56105.1"/>
    </source>
</evidence>
<feature type="compositionally biased region" description="Basic and acidic residues" evidence="10">
    <location>
        <begin position="108"/>
        <end position="117"/>
    </location>
</feature>
<keyword evidence="13" id="KW-1185">Reference proteome</keyword>
<dbReference type="FunFam" id="1.20.120.140:FF:000002">
    <property type="entry name" value="Signal recognition particle receptor FtsY"/>
    <property type="match status" value="1"/>
</dbReference>
<evidence type="ECO:0000256" key="3">
    <source>
        <dbReference type="ARBA" id="ARBA00022741"/>
    </source>
</evidence>
<comment type="similarity">
    <text evidence="9">Belongs to the GTP-binding SRP family. FtsY subfamily.</text>
</comment>
<evidence type="ECO:0000256" key="2">
    <source>
        <dbReference type="ARBA" id="ARBA00022490"/>
    </source>
</evidence>
<keyword evidence="2 9" id="KW-0963">Cytoplasm</keyword>
<dbReference type="GO" id="GO:0005525">
    <property type="term" value="F:GTP binding"/>
    <property type="evidence" value="ECO:0007669"/>
    <property type="project" value="UniProtKB-UniRule"/>
</dbReference>
<dbReference type="InterPro" id="IPR013822">
    <property type="entry name" value="Signal_recog_particl_SRP54_hlx"/>
</dbReference>
<dbReference type="PANTHER" id="PTHR43134:SF1">
    <property type="entry name" value="SIGNAL RECOGNITION PARTICLE RECEPTOR SUBUNIT ALPHA"/>
    <property type="match status" value="1"/>
</dbReference>
<evidence type="ECO:0000256" key="7">
    <source>
        <dbReference type="ARBA" id="ARBA00023170"/>
    </source>
</evidence>
<keyword evidence="4 9" id="KW-0378">Hydrolase</keyword>
<reference evidence="12 13" key="1">
    <citation type="journal article" date="2023" name="Microbiol. Spectr.">
        <title>Symbiosis of Carpenter Bees with Uncharacterized Lactic Acid Bacteria Showing NAD Auxotrophy.</title>
        <authorList>
            <person name="Kawasaki S."/>
            <person name="Ozawa K."/>
            <person name="Mori T."/>
            <person name="Yamamoto A."/>
            <person name="Ito M."/>
            <person name="Ohkuma M."/>
            <person name="Sakamoto M."/>
            <person name="Matsutani M."/>
        </authorList>
    </citation>
    <scope>NUCLEOTIDE SEQUENCE [LARGE SCALE GENOMIC DNA]</scope>
    <source>
        <strain evidence="12 13">KimC2</strain>
    </source>
</reference>
<dbReference type="FunFam" id="3.40.50.300:FF:000053">
    <property type="entry name" value="Signal recognition particle receptor FtsY"/>
    <property type="match status" value="1"/>
</dbReference>
<dbReference type="RefSeq" id="WP_317697965.1">
    <property type="nucleotide sequence ID" value="NZ_AP026801.1"/>
</dbReference>
<dbReference type="Proteomes" id="UP001321804">
    <property type="component" value="Chromosome"/>
</dbReference>
<organism evidence="12 13">
    <name type="scientific">Xylocopilactobacillus apis</name>
    <dbReference type="NCBI Taxonomy" id="2932183"/>
    <lineage>
        <taxon>Bacteria</taxon>
        <taxon>Bacillati</taxon>
        <taxon>Bacillota</taxon>
        <taxon>Bacilli</taxon>
        <taxon>Lactobacillales</taxon>
        <taxon>Lactobacillaceae</taxon>
        <taxon>Xylocopilactobacillus</taxon>
    </lineage>
</organism>
<feature type="compositionally biased region" description="Acidic residues" evidence="10">
    <location>
        <begin position="60"/>
        <end position="71"/>
    </location>
</feature>
<dbReference type="SMART" id="SM00962">
    <property type="entry name" value="SRP54"/>
    <property type="match status" value="1"/>
</dbReference>
<dbReference type="GO" id="GO:0005047">
    <property type="term" value="F:signal recognition particle binding"/>
    <property type="evidence" value="ECO:0007669"/>
    <property type="project" value="TreeGrafter"/>
</dbReference>
<dbReference type="Gene3D" id="3.40.50.300">
    <property type="entry name" value="P-loop containing nucleotide triphosphate hydrolases"/>
    <property type="match status" value="1"/>
</dbReference>
<feature type="compositionally biased region" description="Acidic residues" evidence="10">
    <location>
        <begin position="118"/>
        <end position="130"/>
    </location>
</feature>
<dbReference type="SMART" id="SM00963">
    <property type="entry name" value="SRP54_N"/>
    <property type="match status" value="1"/>
</dbReference>
<proteinExistence type="inferred from homology"/>
<sequence length="481" mass="53645">MGLFDKLKKSLFGNNSEEEKNEEQANLSETDDLKESENDSADEGPASETNVPLDQKTDETDISDQEPEEAEIPTHESEKDEVDNFPEESDHDKDQKEKETIEVTSNETEDKADKNENDQEENIEVDNSPEESDHGEDQKEEETIEVTSNETEEKTDITGVASEDQPEKENDDSKPDQKYQSGLKKSRNSFAAGFNHFLAKFRTVDNQFFDDLEDFLIESDVGYELTMDLTDQLKEMVKEENLKTKEQIGQAIVQYLVDSYDTDEAGKALNQQDGLNIYLFVGVNGAGKTTTIGKLANRLVKEGKKVILVAGDTFRAGATEQLDRWAVKTGAEIVKGKTNQDPASLVFEGIHRAKEENADYLMIDTAGRLQNKVNLMNELDKIKRTIKKEAETDPTETLLVIDATTGQNGLNQAKEFNQVTKLSGLVLSKLDGTAKGGIVLQIKKSLNIPVKLVGLGEHVDDLVDFDPVEFMRGFFSGILQV</sequence>
<evidence type="ECO:0000256" key="1">
    <source>
        <dbReference type="ARBA" id="ARBA00022475"/>
    </source>
</evidence>
<dbReference type="NCBIfam" id="TIGR00064">
    <property type="entry name" value="ftsY"/>
    <property type="match status" value="1"/>
</dbReference>
<evidence type="ECO:0000256" key="8">
    <source>
        <dbReference type="ARBA" id="ARBA00048027"/>
    </source>
</evidence>
<comment type="subunit">
    <text evidence="9">Part of the signal recognition particle protein translocation system, which is composed of SRP and FtsY.</text>
</comment>
<evidence type="ECO:0000259" key="11">
    <source>
        <dbReference type="PROSITE" id="PS00300"/>
    </source>
</evidence>
<dbReference type="InterPro" id="IPR000897">
    <property type="entry name" value="SRP54_GTPase_dom"/>
</dbReference>
<dbReference type="Gene3D" id="1.20.120.140">
    <property type="entry name" value="Signal recognition particle SRP54, nucleotide-binding domain"/>
    <property type="match status" value="1"/>
</dbReference>
<feature type="region of interest" description="Disordered" evidence="10">
    <location>
        <begin position="1"/>
        <end position="184"/>
    </location>
</feature>
<keyword evidence="7 9" id="KW-0675">Receptor</keyword>
<dbReference type="CDD" id="cd17874">
    <property type="entry name" value="FtsY"/>
    <property type="match status" value="1"/>
</dbReference>
<dbReference type="PANTHER" id="PTHR43134">
    <property type="entry name" value="SIGNAL RECOGNITION PARTICLE RECEPTOR SUBUNIT ALPHA"/>
    <property type="match status" value="1"/>
</dbReference>
<gene>
    <name evidence="9 12" type="primary">ftsY</name>
    <name evidence="12" type="ORF">KIMC2_06670</name>
</gene>
<dbReference type="Pfam" id="PF02881">
    <property type="entry name" value="SRP54_N"/>
    <property type="match status" value="1"/>
</dbReference>
<dbReference type="InterPro" id="IPR004390">
    <property type="entry name" value="SR_rcpt_FtsY"/>
</dbReference>
<evidence type="ECO:0000256" key="10">
    <source>
        <dbReference type="SAM" id="MobiDB-lite"/>
    </source>
</evidence>
<keyword evidence="3 9" id="KW-0547">Nucleotide-binding</keyword>
<dbReference type="InterPro" id="IPR003593">
    <property type="entry name" value="AAA+_ATPase"/>
</dbReference>
<name>A0AAU9D1F1_9LACO</name>
<dbReference type="GO" id="GO:0005886">
    <property type="term" value="C:plasma membrane"/>
    <property type="evidence" value="ECO:0007669"/>
    <property type="project" value="UniProtKB-SubCell"/>
</dbReference>
<evidence type="ECO:0000313" key="13">
    <source>
        <dbReference type="Proteomes" id="UP001321804"/>
    </source>
</evidence>
<dbReference type="GO" id="GO:0006614">
    <property type="term" value="P:SRP-dependent cotranslational protein targeting to membrane"/>
    <property type="evidence" value="ECO:0007669"/>
    <property type="project" value="InterPro"/>
</dbReference>
<dbReference type="GO" id="GO:0005737">
    <property type="term" value="C:cytoplasm"/>
    <property type="evidence" value="ECO:0007669"/>
    <property type="project" value="UniProtKB-SubCell"/>
</dbReference>
<feature type="compositionally biased region" description="Basic and acidic residues" evidence="10">
    <location>
        <begin position="165"/>
        <end position="177"/>
    </location>
</feature>
<evidence type="ECO:0000256" key="5">
    <source>
        <dbReference type="ARBA" id="ARBA00023134"/>
    </source>
</evidence>
<feature type="binding site" evidence="9">
    <location>
        <begin position="364"/>
        <end position="368"/>
    </location>
    <ligand>
        <name>GTP</name>
        <dbReference type="ChEBI" id="CHEBI:37565"/>
    </ligand>
</feature>
<dbReference type="KEGG" id="xak:KIMC2_06670"/>
<feature type="binding site" evidence="9">
    <location>
        <begin position="282"/>
        <end position="289"/>
    </location>
    <ligand>
        <name>GTP</name>
        <dbReference type="ChEBI" id="CHEBI:37565"/>
    </ligand>
</feature>
<evidence type="ECO:0000256" key="9">
    <source>
        <dbReference type="HAMAP-Rule" id="MF_00920"/>
    </source>
</evidence>
<dbReference type="SUPFAM" id="SSF52540">
    <property type="entry name" value="P-loop containing nucleoside triphosphate hydrolases"/>
    <property type="match status" value="1"/>
</dbReference>
<dbReference type="EMBL" id="AP026801">
    <property type="protein sequence ID" value="BDR56105.1"/>
    <property type="molecule type" value="Genomic_DNA"/>
</dbReference>
<evidence type="ECO:0000256" key="4">
    <source>
        <dbReference type="ARBA" id="ARBA00022801"/>
    </source>
</evidence>
<dbReference type="SMART" id="SM00382">
    <property type="entry name" value="AAA"/>
    <property type="match status" value="1"/>
</dbReference>
<dbReference type="InterPro" id="IPR027417">
    <property type="entry name" value="P-loop_NTPase"/>
</dbReference>
<dbReference type="AlphaFoldDB" id="A0AAU9D1F1"/>
<comment type="catalytic activity">
    <reaction evidence="8 9">
        <text>GTP + H2O = GDP + phosphate + H(+)</text>
        <dbReference type="Rhea" id="RHEA:19669"/>
        <dbReference type="ChEBI" id="CHEBI:15377"/>
        <dbReference type="ChEBI" id="CHEBI:15378"/>
        <dbReference type="ChEBI" id="CHEBI:37565"/>
        <dbReference type="ChEBI" id="CHEBI:43474"/>
        <dbReference type="ChEBI" id="CHEBI:58189"/>
        <dbReference type="EC" id="3.6.5.4"/>
    </reaction>
</comment>
<dbReference type="EC" id="3.6.5.4" evidence="9"/>
<keyword evidence="6 9" id="KW-0472">Membrane</keyword>
<dbReference type="HAMAP" id="MF_00920">
    <property type="entry name" value="FtsY"/>
    <property type="match status" value="1"/>
</dbReference>
<comment type="subcellular location">
    <subcellularLocation>
        <location evidence="9">Cell membrane</location>
        <topology evidence="9">Peripheral membrane protein</topology>
        <orientation evidence="9">Cytoplasmic side</orientation>
    </subcellularLocation>
    <subcellularLocation>
        <location evidence="9">Cytoplasm</location>
    </subcellularLocation>
</comment>
<feature type="binding site" evidence="9">
    <location>
        <begin position="428"/>
        <end position="431"/>
    </location>
    <ligand>
        <name>GTP</name>
        <dbReference type="ChEBI" id="CHEBI:37565"/>
    </ligand>
</feature>
<keyword evidence="1 9" id="KW-1003">Cell membrane</keyword>
<comment type="function">
    <text evidence="9">Involved in targeting and insertion of nascent membrane proteins into the cytoplasmic membrane. Acts as a receptor for the complex formed by the signal recognition particle (SRP) and the ribosome-nascent chain (RNC).</text>
</comment>
<feature type="domain" description="SRP54-type proteins GTP-binding" evidence="11">
    <location>
        <begin position="449"/>
        <end position="462"/>
    </location>
</feature>
<accession>A0AAU9D1F1</accession>
<dbReference type="PROSITE" id="PS00300">
    <property type="entry name" value="SRP54"/>
    <property type="match status" value="1"/>
</dbReference>